<dbReference type="EMBL" id="WUFV01000004">
    <property type="protein sequence ID" value="NEK15040.1"/>
    <property type="molecule type" value="Genomic_DNA"/>
</dbReference>
<name>A0A7K3VD26_RHILE</name>
<reference evidence="1 2" key="1">
    <citation type="submission" date="2019-12" db="EMBL/GenBank/DDBJ databases">
        <title>Rhizobium genotypes associated with high levels of biological nitrogen fixation by grain legumes in a temperate-maritime cropping system.</title>
        <authorList>
            <person name="Maluk M."/>
            <person name="Francesc Ferrando Molina F."/>
            <person name="Lopez Del Egido L."/>
            <person name="Lafos M."/>
            <person name="Langarica-Fuentes A."/>
            <person name="Gebre Yohannes G."/>
            <person name="Young M.W."/>
            <person name="Martin P."/>
            <person name="Gantlett R."/>
            <person name="Kenicer G."/>
            <person name="Hawes C."/>
            <person name="Begg G.S."/>
            <person name="Quilliam R.S."/>
            <person name="Squire G.R."/>
            <person name="Poole P.S."/>
            <person name="Young P.W."/>
            <person name="Iannetta P.M."/>
            <person name="James E.K."/>
        </authorList>
    </citation>
    <scope>NUCLEOTIDE SEQUENCE [LARGE SCALE GENOMIC DNA]</scope>
    <source>
        <strain evidence="1 2">JHI54</strain>
    </source>
</reference>
<organism evidence="1 2">
    <name type="scientific">Rhizobium leguminosarum</name>
    <dbReference type="NCBI Taxonomy" id="384"/>
    <lineage>
        <taxon>Bacteria</taxon>
        <taxon>Pseudomonadati</taxon>
        <taxon>Pseudomonadota</taxon>
        <taxon>Alphaproteobacteria</taxon>
        <taxon>Hyphomicrobiales</taxon>
        <taxon>Rhizobiaceae</taxon>
        <taxon>Rhizobium/Agrobacterium group</taxon>
        <taxon>Rhizobium</taxon>
    </lineage>
</organism>
<dbReference type="Proteomes" id="UP000471705">
    <property type="component" value="Unassembled WGS sequence"/>
</dbReference>
<sequence length="68" mass="7681">MTTESKRPSHEVFHIEGEGKKAFWTKIGGAWSHDDGDGFTISLNCLPLNGRLVVRKPKKDDKQKDDAR</sequence>
<evidence type="ECO:0000313" key="1">
    <source>
        <dbReference type="EMBL" id="NEK15040.1"/>
    </source>
</evidence>
<gene>
    <name evidence="1" type="ORF">GR257_09240</name>
</gene>
<dbReference type="AlphaFoldDB" id="A0A7K3VD26"/>
<evidence type="ECO:0000313" key="2">
    <source>
        <dbReference type="Proteomes" id="UP000471705"/>
    </source>
</evidence>
<protein>
    <submittedName>
        <fullName evidence="1">Uncharacterized protein</fullName>
    </submittedName>
</protein>
<comment type="caution">
    <text evidence="1">The sequence shown here is derived from an EMBL/GenBank/DDBJ whole genome shotgun (WGS) entry which is preliminary data.</text>
</comment>
<dbReference type="RefSeq" id="WP_164046572.1">
    <property type="nucleotide sequence ID" value="NZ_WUFV01000004.1"/>
</dbReference>
<proteinExistence type="predicted"/>
<accession>A0A7K3VD26</accession>